<dbReference type="InterPro" id="IPR027417">
    <property type="entry name" value="P-loop_NTPase"/>
</dbReference>
<feature type="domain" description="NB-ARC" evidence="2">
    <location>
        <begin position="178"/>
        <end position="342"/>
    </location>
</feature>
<dbReference type="PANTHER" id="PTHR36766">
    <property type="entry name" value="PLANT BROAD-SPECTRUM MILDEW RESISTANCE PROTEIN RPW8"/>
    <property type="match status" value="1"/>
</dbReference>
<accession>A0A0D6QXE6</accession>
<dbReference type="InterPro" id="IPR042197">
    <property type="entry name" value="Apaf_helical"/>
</dbReference>
<dbReference type="EMBL" id="GCKF01042781">
    <property type="protein sequence ID" value="JAG94678.1"/>
    <property type="molecule type" value="Transcribed_RNA"/>
</dbReference>
<dbReference type="Gene3D" id="1.10.8.430">
    <property type="entry name" value="Helical domain of apoptotic protease-activating factors"/>
    <property type="match status" value="1"/>
</dbReference>
<dbReference type="GO" id="GO:0043531">
    <property type="term" value="F:ADP binding"/>
    <property type="evidence" value="ECO:0007669"/>
    <property type="project" value="InterPro"/>
</dbReference>
<proteinExistence type="inferred from homology"/>
<dbReference type="Gene3D" id="1.20.930.20">
    <property type="entry name" value="Adaptor protein Cbl, N-terminal domain"/>
    <property type="match status" value="1"/>
</dbReference>
<organism evidence="4">
    <name type="scientific">Araucaria cunninghamii</name>
    <name type="common">Hoop pine</name>
    <name type="synonym">Moreton Bay pine</name>
    <dbReference type="NCBI Taxonomy" id="56994"/>
    <lineage>
        <taxon>Eukaryota</taxon>
        <taxon>Viridiplantae</taxon>
        <taxon>Streptophyta</taxon>
        <taxon>Embryophyta</taxon>
        <taxon>Tracheophyta</taxon>
        <taxon>Spermatophyta</taxon>
        <taxon>Pinopsida</taxon>
        <taxon>Pinidae</taxon>
        <taxon>Conifers II</taxon>
        <taxon>Araucariales</taxon>
        <taxon>Araucariaceae</taxon>
        <taxon>Araucaria</taxon>
    </lineage>
</organism>
<evidence type="ECO:0000313" key="4">
    <source>
        <dbReference type="EMBL" id="JAG94678.1"/>
    </source>
</evidence>
<dbReference type="Gene3D" id="3.40.50.300">
    <property type="entry name" value="P-loop containing nucleotide triphosphate hydrolases"/>
    <property type="match status" value="1"/>
</dbReference>
<name>A0A0D6QXE6_ARACU</name>
<evidence type="ECO:0000256" key="1">
    <source>
        <dbReference type="ARBA" id="ARBA00008894"/>
    </source>
</evidence>
<dbReference type="Pfam" id="PF05659">
    <property type="entry name" value="RPW8"/>
    <property type="match status" value="1"/>
</dbReference>
<dbReference type="InterPro" id="IPR008808">
    <property type="entry name" value="Powdery_mildew-R_dom"/>
</dbReference>
<dbReference type="GO" id="GO:0007166">
    <property type="term" value="P:cell surface receptor signaling pathway"/>
    <property type="evidence" value="ECO:0007669"/>
    <property type="project" value="InterPro"/>
</dbReference>
<dbReference type="SUPFAM" id="SSF52540">
    <property type="entry name" value="P-loop containing nucleoside triphosphate hydrolases"/>
    <property type="match status" value="1"/>
</dbReference>
<evidence type="ECO:0000259" key="3">
    <source>
        <dbReference type="Pfam" id="PF05659"/>
    </source>
</evidence>
<dbReference type="Pfam" id="PF00931">
    <property type="entry name" value="NB-ARC"/>
    <property type="match status" value="1"/>
</dbReference>
<dbReference type="InterPro" id="IPR036537">
    <property type="entry name" value="Adaptor_Cbl_N_dom_sf"/>
</dbReference>
<reference evidence="4" key="1">
    <citation type="submission" date="2015-03" db="EMBL/GenBank/DDBJ databases">
        <title>A transcriptome of Araucaria cunninghamii, an australian fine timber species.</title>
        <authorList>
            <person name="Jing Yi C.J.Y."/>
            <person name="Yin San L.Y.S."/>
            <person name="Abdul Karim S.S."/>
            <person name="Wan Azmi N.N."/>
            <person name="Hercus R.R."/>
            <person name="Croft L.L."/>
        </authorList>
    </citation>
    <scope>NUCLEOTIDE SEQUENCE</scope>
    <source>
        <strain evidence="4">MI0301</strain>
        <tissue evidence="4">Leaf</tissue>
    </source>
</reference>
<feature type="domain" description="RPW8" evidence="3">
    <location>
        <begin position="11"/>
        <end position="117"/>
    </location>
</feature>
<comment type="similarity">
    <text evidence="1">Belongs to the disease resistance NB-LRR family.</text>
</comment>
<dbReference type="PRINTS" id="PR00364">
    <property type="entry name" value="DISEASERSIST"/>
</dbReference>
<dbReference type="AlphaFoldDB" id="A0A0D6QXE6"/>
<dbReference type="InterPro" id="IPR002182">
    <property type="entry name" value="NB-ARC"/>
</dbReference>
<dbReference type="PANTHER" id="PTHR36766:SF30">
    <property type="entry name" value="TIR-NBS TYPE DISEASE RESISTANCE PROTEIN-RELATED"/>
    <property type="match status" value="1"/>
</dbReference>
<protein>
    <recommendedName>
        <fullName evidence="5">NB-ARC domain-containing protein</fullName>
    </recommendedName>
</protein>
<evidence type="ECO:0008006" key="5">
    <source>
        <dbReference type="Google" id="ProtNLM"/>
    </source>
</evidence>
<evidence type="ECO:0000259" key="2">
    <source>
        <dbReference type="Pfam" id="PF00931"/>
    </source>
</evidence>
<sequence length="458" mass="51849">MEHLQRGMEGLFCNSLCSRLDARIEELIPFVQQKCSLDMESPKDQQNPVYKKFLDILIKGKELVRKCENASPLNLYAHWRNMSQLLKLEKEIDDFVKYQMPAATLLDVKLLARELKDGGHVDMGLMNDLIYDQASKLTSDPYENTLMLQQGGMEGWSQRCETSCKGSQERPNFLVGLEKSMFRVKELLFQSDVSVVGVQCMGGGGKTTLALALCEDSEVKGFFGNNVFFFTVSQSPNLKVVLQTMWENFIDKKKPEFQNAEDAHIQLQQELLMQSMPILVVLDDVWSRAALDILLFEGPGYKTLVTTRDSSTIPKNPSTRLYQLPLLEPDDALSLFCFWAFGQTTIPNGAQESLVKQVKAECRGLPLALKVIGSCLHGQPSPAWESAKNKLSRAEQISDYHKEGLLRCLETSIDFLDDEARECFLDLGAFPEDKKKFVLMHCWTFGFMCESLSGRMQL</sequence>